<protein>
    <submittedName>
        <fullName evidence="2">SagB/ThcOx family dehydrogenase</fullName>
    </submittedName>
</protein>
<sequence>MLLNYADLTLSPLAYPTQTYSYHTCLQNTIVVYHTIWHNTAATCMTGQGVARMDNWNTALALTYHEETKHSYDSLLRDRHFLDWANQPRPFKEYLGLEAIPLPTALPVTAVPALFALASEPTRTPRPLSLADLAYLLFYTAGVTRRRVYPGYGEMCFRAAACTGALYHIDLYVSVRDMPGLPAGVYHFDPQGFALRQLRQGDYRQVLVEASGHDPALHDAPVVLLGSDTFWRNAWKYRSRTYRHSFWDAGTILANLLAAATALRVPAHLTLGFADEPVNALLDLDITQEAVLFLGGLGTGQAPPTRVLPMPPLALAVAPLSAASHDYPAITILHTASSLETPADATDWRTAVPLPPAAPAPGTLFPLAPDTRATLPVATLEEVIRHRGSARHFTEQPLALAALSNILTAAVQPIPTDYQTDAGQHLNDLYLIVHAVTGLPSGAYVFHAQEQMLECLAAGDFRQQAGELALGQDQAAEASAVVFCLCDLPSILEAFGNRGYRAAQLEAGLMGGRMYLAAYAQGCSATGLTFFDDDVTDFFAPHATEKSVMFLIALGYVARRT</sequence>
<feature type="domain" description="Nitroreductase" evidence="1">
    <location>
        <begin position="384"/>
        <end position="556"/>
    </location>
</feature>
<dbReference type="Proteomes" id="UP000712673">
    <property type="component" value="Unassembled WGS sequence"/>
</dbReference>
<dbReference type="NCBIfam" id="TIGR03605">
    <property type="entry name" value="antibiot_sagB"/>
    <property type="match status" value="1"/>
</dbReference>
<feature type="domain" description="Nitroreductase" evidence="1">
    <location>
        <begin position="197"/>
        <end position="293"/>
    </location>
</feature>
<organism evidence="2 3">
    <name type="scientific">Tectimicrobiota bacterium</name>
    <dbReference type="NCBI Taxonomy" id="2528274"/>
    <lineage>
        <taxon>Bacteria</taxon>
        <taxon>Pseudomonadati</taxon>
        <taxon>Nitrospinota/Tectimicrobiota group</taxon>
        <taxon>Candidatus Tectimicrobiota</taxon>
    </lineage>
</organism>
<comment type="caution">
    <text evidence="2">The sequence shown here is derived from an EMBL/GenBank/DDBJ whole genome shotgun (WGS) entry which is preliminary data.</text>
</comment>
<reference evidence="2" key="1">
    <citation type="submission" date="2019-03" db="EMBL/GenBank/DDBJ databases">
        <title>Lake Tanganyika Metagenome-Assembled Genomes (MAGs).</title>
        <authorList>
            <person name="Tran P."/>
        </authorList>
    </citation>
    <scope>NUCLEOTIDE SEQUENCE</scope>
    <source>
        <strain evidence="2">K_DeepCast_65m_m2_066</strain>
    </source>
</reference>
<dbReference type="EMBL" id="VGLS01000057">
    <property type="protein sequence ID" value="MBM3222805.1"/>
    <property type="molecule type" value="Genomic_DNA"/>
</dbReference>
<dbReference type="InterPro" id="IPR029479">
    <property type="entry name" value="Nitroreductase"/>
</dbReference>
<dbReference type="SUPFAM" id="SSF55469">
    <property type="entry name" value="FMN-dependent nitroreductase-like"/>
    <property type="match status" value="2"/>
</dbReference>
<name>A0A937W050_UNCTE</name>
<evidence type="ECO:0000259" key="1">
    <source>
        <dbReference type="Pfam" id="PF00881"/>
    </source>
</evidence>
<dbReference type="InterPro" id="IPR020051">
    <property type="entry name" value="SagB-type_dehydrogenase"/>
</dbReference>
<dbReference type="InterPro" id="IPR000415">
    <property type="entry name" value="Nitroreductase-like"/>
</dbReference>
<evidence type="ECO:0000313" key="3">
    <source>
        <dbReference type="Proteomes" id="UP000712673"/>
    </source>
</evidence>
<dbReference type="InterPro" id="IPR052544">
    <property type="entry name" value="Bacteriocin_Proc_Enz"/>
</dbReference>
<evidence type="ECO:0000313" key="2">
    <source>
        <dbReference type="EMBL" id="MBM3222805.1"/>
    </source>
</evidence>
<dbReference type="PANTHER" id="PTHR43745:SF2">
    <property type="entry name" value="NITROREDUCTASE MJ1384-RELATED"/>
    <property type="match status" value="1"/>
</dbReference>
<dbReference type="GO" id="GO:0016491">
    <property type="term" value="F:oxidoreductase activity"/>
    <property type="evidence" value="ECO:0007669"/>
    <property type="project" value="InterPro"/>
</dbReference>
<proteinExistence type="predicted"/>
<accession>A0A937W050</accession>
<gene>
    <name evidence="2" type="ORF">FJZ47_03235</name>
</gene>
<dbReference type="CDD" id="cd02142">
    <property type="entry name" value="McbC_SagB-like_oxidoreductase"/>
    <property type="match status" value="2"/>
</dbReference>
<dbReference type="AlphaFoldDB" id="A0A937W050"/>
<dbReference type="Gene3D" id="3.40.109.10">
    <property type="entry name" value="NADH Oxidase"/>
    <property type="match status" value="2"/>
</dbReference>
<dbReference type="Pfam" id="PF00881">
    <property type="entry name" value="Nitroreductase"/>
    <property type="match status" value="2"/>
</dbReference>
<dbReference type="PANTHER" id="PTHR43745">
    <property type="entry name" value="NITROREDUCTASE MJ1384-RELATED"/>
    <property type="match status" value="1"/>
</dbReference>